<dbReference type="GO" id="GO:0003723">
    <property type="term" value="F:RNA binding"/>
    <property type="evidence" value="ECO:0007669"/>
    <property type="project" value="UniProtKB-KW"/>
</dbReference>
<dbReference type="Gene3D" id="3.40.50.620">
    <property type="entry name" value="HUPs"/>
    <property type="match status" value="1"/>
</dbReference>
<dbReference type="InterPro" id="IPR002307">
    <property type="entry name" value="Tyr-tRNA-ligase"/>
</dbReference>
<keyword evidence="7 11" id="KW-0648">Protein biosynthesis</keyword>
<dbReference type="GO" id="GO:0042803">
    <property type="term" value="F:protein homodimerization activity"/>
    <property type="evidence" value="ECO:0007669"/>
    <property type="project" value="UniProtKB-ARBA"/>
</dbReference>
<keyword evidence="3 11" id="KW-0436">Ligase</keyword>
<dbReference type="PROSITE" id="PS50889">
    <property type="entry name" value="S4"/>
    <property type="match status" value="1"/>
</dbReference>
<evidence type="ECO:0000256" key="6">
    <source>
        <dbReference type="ARBA" id="ARBA00022884"/>
    </source>
</evidence>
<dbReference type="PROSITE" id="PS00178">
    <property type="entry name" value="AA_TRNA_LIGASE_I"/>
    <property type="match status" value="1"/>
</dbReference>
<protein>
    <recommendedName>
        <fullName evidence="11">Tyrosine--tRNA ligase</fullName>
        <ecNumber evidence="11">6.1.1.1</ecNumber>
    </recommendedName>
    <alternativeName>
        <fullName evidence="11">Tyrosyl-tRNA synthetase</fullName>
        <shortName evidence="11">TyrRS</shortName>
    </alternativeName>
</protein>
<comment type="subunit">
    <text evidence="11">Homodimer.</text>
</comment>
<keyword evidence="2 11" id="KW-0963">Cytoplasm</keyword>
<dbReference type="InterPro" id="IPR024107">
    <property type="entry name" value="Tyr-tRNA-ligase_bac_1"/>
</dbReference>
<dbReference type="STRING" id="889453.SAMN03080601_03284"/>
<gene>
    <name evidence="11" type="primary">tyrS</name>
    <name evidence="14" type="ORF">SAMN03080601_03284</name>
</gene>
<dbReference type="InterPro" id="IPR002305">
    <property type="entry name" value="aa-tRNA-synth_Ic"/>
</dbReference>
<proteinExistence type="inferred from homology"/>
<dbReference type="CDD" id="cd00805">
    <property type="entry name" value="TyrRS_core"/>
    <property type="match status" value="1"/>
</dbReference>
<dbReference type="Gene3D" id="3.10.290.10">
    <property type="entry name" value="RNA-binding S4 domain"/>
    <property type="match status" value="1"/>
</dbReference>
<dbReference type="Proteomes" id="UP000191055">
    <property type="component" value="Unassembled WGS sequence"/>
</dbReference>
<accession>A0A1T5HTJ7</accession>
<dbReference type="SUPFAM" id="SSF55174">
    <property type="entry name" value="Alpha-L RNA-binding motif"/>
    <property type="match status" value="1"/>
</dbReference>
<dbReference type="PRINTS" id="PR01040">
    <property type="entry name" value="TRNASYNTHTYR"/>
</dbReference>
<evidence type="ECO:0000256" key="9">
    <source>
        <dbReference type="ARBA" id="ARBA00048248"/>
    </source>
</evidence>
<evidence type="ECO:0000256" key="5">
    <source>
        <dbReference type="ARBA" id="ARBA00022840"/>
    </source>
</evidence>
<evidence type="ECO:0000256" key="12">
    <source>
        <dbReference type="PROSITE-ProRule" id="PRU00182"/>
    </source>
</evidence>
<keyword evidence="15" id="KW-1185">Reference proteome</keyword>
<feature type="short sequence motif" description="'KMSKS' region" evidence="11">
    <location>
        <begin position="232"/>
        <end position="236"/>
    </location>
</feature>
<organism evidence="14 15">
    <name type="scientific">Alkalitalea saponilacus</name>
    <dbReference type="NCBI Taxonomy" id="889453"/>
    <lineage>
        <taxon>Bacteria</taxon>
        <taxon>Pseudomonadati</taxon>
        <taxon>Bacteroidota</taxon>
        <taxon>Bacteroidia</taxon>
        <taxon>Marinilabiliales</taxon>
        <taxon>Marinilabiliaceae</taxon>
        <taxon>Alkalitalea</taxon>
    </lineage>
</organism>
<dbReference type="Gene3D" id="1.10.240.10">
    <property type="entry name" value="Tyrosyl-Transfer RNA Synthetase"/>
    <property type="match status" value="1"/>
</dbReference>
<feature type="domain" description="Tyrosine--tRNA ligase SYY-like C-terminal" evidence="13">
    <location>
        <begin position="343"/>
        <end position="427"/>
    </location>
</feature>
<dbReference type="NCBIfam" id="TIGR00234">
    <property type="entry name" value="tyrS"/>
    <property type="match status" value="1"/>
</dbReference>
<dbReference type="HAMAP" id="MF_02006">
    <property type="entry name" value="Tyr_tRNA_synth_type1"/>
    <property type="match status" value="1"/>
</dbReference>
<comment type="subcellular location">
    <subcellularLocation>
        <location evidence="1 11">Cytoplasm</location>
    </subcellularLocation>
</comment>
<evidence type="ECO:0000313" key="14">
    <source>
        <dbReference type="EMBL" id="SKC23996.1"/>
    </source>
</evidence>
<dbReference type="FunFam" id="1.10.240.10:FF:000001">
    <property type="entry name" value="Tyrosine--tRNA ligase"/>
    <property type="match status" value="1"/>
</dbReference>
<reference evidence="14 15" key="1">
    <citation type="submission" date="2017-02" db="EMBL/GenBank/DDBJ databases">
        <authorList>
            <person name="Peterson S.W."/>
        </authorList>
    </citation>
    <scope>NUCLEOTIDE SEQUENCE [LARGE SCALE GENOMIC DNA]</scope>
    <source>
        <strain evidence="14 15">DSM 24412</strain>
    </source>
</reference>
<dbReference type="EC" id="6.1.1.1" evidence="11"/>
<keyword evidence="6 12" id="KW-0694">RNA-binding</keyword>
<comment type="catalytic activity">
    <reaction evidence="9 11">
        <text>tRNA(Tyr) + L-tyrosine + ATP = L-tyrosyl-tRNA(Tyr) + AMP + diphosphate + H(+)</text>
        <dbReference type="Rhea" id="RHEA:10220"/>
        <dbReference type="Rhea" id="RHEA-COMP:9706"/>
        <dbReference type="Rhea" id="RHEA-COMP:9707"/>
        <dbReference type="ChEBI" id="CHEBI:15378"/>
        <dbReference type="ChEBI" id="CHEBI:30616"/>
        <dbReference type="ChEBI" id="CHEBI:33019"/>
        <dbReference type="ChEBI" id="CHEBI:58315"/>
        <dbReference type="ChEBI" id="CHEBI:78442"/>
        <dbReference type="ChEBI" id="CHEBI:78536"/>
        <dbReference type="ChEBI" id="CHEBI:456215"/>
        <dbReference type="EC" id="6.1.1.1"/>
    </reaction>
</comment>
<dbReference type="Pfam" id="PF22421">
    <property type="entry name" value="SYY_C-terminal"/>
    <property type="match status" value="1"/>
</dbReference>
<dbReference type="RefSeq" id="WP_079558946.1">
    <property type="nucleotide sequence ID" value="NZ_CP021904.1"/>
</dbReference>
<dbReference type="FunFam" id="3.40.50.620:FF:000008">
    <property type="entry name" value="Tyrosine--tRNA ligase"/>
    <property type="match status" value="1"/>
</dbReference>
<dbReference type="GO" id="GO:0004831">
    <property type="term" value="F:tyrosine-tRNA ligase activity"/>
    <property type="evidence" value="ECO:0007669"/>
    <property type="project" value="UniProtKB-UniRule"/>
</dbReference>
<dbReference type="GO" id="GO:0006437">
    <property type="term" value="P:tyrosyl-tRNA aminoacylation"/>
    <property type="evidence" value="ECO:0007669"/>
    <property type="project" value="UniProtKB-UniRule"/>
</dbReference>
<feature type="short sequence motif" description="'HIGH' region" evidence="11">
    <location>
        <begin position="37"/>
        <end position="46"/>
    </location>
</feature>
<dbReference type="EMBL" id="FUYV01000025">
    <property type="protein sequence ID" value="SKC23996.1"/>
    <property type="molecule type" value="Genomic_DNA"/>
</dbReference>
<dbReference type="InterPro" id="IPR054608">
    <property type="entry name" value="SYY-like_C"/>
</dbReference>
<feature type="binding site" evidence="11">
    <location>
        <position position="32"/>
    </location>
    <ligand>
        <name>L-tyrosine</name>
        <dbReference type="ChEBI" id="CHEBI:58315"/>
    </ligand>
</feature>
<dbReference type="PANTHER" id="PTHR11766">
    <property type="entry name" value="TYROSYL-TRNA SYNTHETASE"/>
    <property type="match status" value="1"/>
</dbReference>
<dbReference type="FunFam" id="3.10.290.10:FF:000014">
    <property type="entry name" value="Tyrosine--tRNA ligase"/>
    <property type="match status" value="1"/>
</dbReference>
<dbReference type="AlphaFoldDB" id="A0A1T5HTJ7"/>
<dbReference type="SUPFAM" id="SSF52374">
    <property type="entry name" value="Nucleotidylyl transferase"/>
    <property type="match status" value="1"/>
</dbReference>
<dbReference type="GO" id="GO:0005829">
    <property type="term" value="C:cytosol"/>
    <property type="evidence" value="ECO:0007669"/>
    <property type="project" value="TreeGrafter"/>
</dbReference>
<feature type="binding site" evidence="11">
    <location>
        <position position="176"/>
    </location>
    <ligand>
        <name>L-tyrosine</name>
        <dbReference type="ChEBI" id="CHEBI:58315"/>
    </ligand>
</feature>
<comment type="function">
    <text evidence="11">Catalyzes the attachment of tyrosine to tRNA(Tyr) in a two-step reaction: tyrosine is first activated by ATP to form Tyr-AMP and then transferred to the acceptor end of tRNA(Tyr).</text>
</comment>
<keyword evidence="4 11" id="KW-0547">Nucleotide-binding</keyword>
<keyword evidence="8 11" id="KW-0030">Aminoacyl-tRNA synthetase</keyword>
<evidence type="ECO:0000256" key="11">
    <source>
        <dbReference type="HAMAP-Rule" id="MF_02006"/>
    </source>
</evidence>
<dbReference type="InterPro" id="IPR014729">
    <property type="entry name" value="Rossmann-like_a/b/a_fold"/>
</dbReference>
<dbReference type="Pfam" id="PF00579">
    <property type="entry name" value="tRNA-synt_1b"/>
    <property type="match status" value="1"/>
</dbReference>
<evidence type="ECO:0000256" key="8">
    <source>
        <dbReference type="ARBA" id="ARBA00023146"/>
    </source>
</evidence>
<name>A0A1T5HTJ7_9BACT</name>
<feature type="binding site" evidence="11">
    <location>
        <position position="235"/>
    </location>
    <ligand>
        <name>ATP</name>
        <dbReference type="ChEBI" id="CHEBI:30616"/>
    </ligand>
</feature>
<evidence type="ECO:0000256" key="2">
    <source>
        <dbReference type="ARBA" id="ARBA00022490"/>
    </source>
</evidence>
<dbReference type="InterPro" id="IPR024088">
    <property type="entry name" value="Tyr-tRNA-ligase_bac-type"/>
</dbReference>
<evidence type="ECO:0000259" key="13">
    <source>
        <dbReference type="Pfam" id="PF22421"/>
    </source>
</evidence>
<sequence length="430" mass="48291">MNFVEELKWRGMIHDIMPGTEEQLQKEMTSAYVGIDPTADSLHIGHLVSVMMLKHFQVAGHRPIVLVGGATGMIGDPSMKSAERNLLDEKTLRHNQECIKNQLSKFLDFKSSEPNKAEMVNNYDWMKDFTFLDFIRDIGKHITVNYMMSKDSVKKRITGDTREGLSFTEFTYQLVQGYDYLHLYRDKSCKLQMGGSDQWGNITTGTELIRRVAGGEAYALTCPLITKADGGKFGKTESGNVWLDPERTSPYQFYQFWLNTSDTDAEKYIKIFTLLTRDEVEALIQEHQQAPHARALQKRLAQEVTTMVHGAEAYEFAVEASQILFGKGATETLKKMDEKTLLSVFDGVPVFEVNRSLLESGINVLDLIADAAAVFPSKGEARRTVKGGGVSINKVKVESQDDVVDTSALLNNKYILVQKGKKSYSLIIAQ</sequence>
<dbReference type="KEGG" id="asx:CDL62_08520"/>
<dbReference type="InterPro" id="IPR036986">
    <property type="entry name" value="S4_RNA-bd_sf"/>
</dbReference>
<evidence type="ECO:0000256" key="4">
    <source>
        <dbReference type="ARBA" id="ARBA00022741"/>
    </source>
</evidence>
<dbReference type="PANTHER" id="PTHR11766:SF0">
    <property type="entry name" value="TYROSINE--TRNA LIGASE, MITOCHONDRIAL"/>
    <property type="match status" value="1"/>
</dbReference>
<keyword evidence="5 11" id="KW-0067">ATP-binding</keyword>
<evidence type="ECO:0000256" key="1">
    <source>
        <dbReference type="ARBA" id="ARBA00004496"/>
    </source>
</evidence>
<evidence type="ECO:0000256" key="10">
    <source>
        <dbReference type="ARBA" id="ARBA00060965"/>
    </source>
</evidence>
<evidence type="ECO:0000256" key="3">
    <source>
        <dbReference type="ARBA" id="ARBA00022598"/>
    </source>
</evidence>
<evidence type="ECO:0000313" key="15">
    <source>
        <dbReference type="Proteomes" id="UP000191055"/>
    </source>
</evidence>
<feature type="binding site" evidence="11">
    <location>
        <position position="172"/>
    </location>
    <ligand>
        <name>L-tyrosine</name>
        <dbReference type="ChEBI" id="CHEBI:58315"/>
    </ligand>
</feature>
<evidence type="ECO:0000256" key="7">
    <source>
        <dbReference type="ARBA" id="ARBA00022917"/>
    </source>
</evidence>
<dbReference type="InterPro" id="IPR001412">
    <property type="entry name" value="aa-tRNA-synth_I_CS"/>
</dbReference>
<dbReference type="OrthoDB" id="9804243at2"/>
<comment type="similarity">
    <text evidence="10 11">Belongs to the class-I aminoacyl-tRNA synthetase family. TyrS type 1 subfamily.</text>
</comment>
<dbReference type="GO" id="GO:0005524">
    <property type="term" value="F:ATP binding"/>
    <property type="evidence" value="ECO:0007669"/>
    <property type="project" value="UniProtKB-UniRule"/>
</dbReference>